<feature type="region of interest" description="Disordered" evidence="1">
    <location>
        <begin position="417"/>
        <end position="474"/>
    </location>
</feature>
<evidence type="ECO:0008006" key="3">
    <source>
        <dbReference type="Google" id="ProtNLM"/>
    </source>
</evidence>
<evidence type="ECO:0000256" key="1">
    <source>
        <dbReference type="SAM" id="MobiDB-lite"/>
    </source>
</evidence>
<evidence type="ECO:0000313" key="2">
    <source>
        <dbReference type="EMBL" id="CAD9346031.1"/>
    </source>
</evidence>
<dbReference type="EMBL" id="HBGN01029707">
    <property type="protein sequence ID" value="CAD9346031.1"/>
    <property type="molecule type" value="Transcribed_RNA"/>
</dbReference>
<gene>
    <name evidence="2" type="ORF">DBRI1063_LOCUS19160</name>
</gene>
<dbReference type="InterPro" id="IPR027443">
    <property type="entry name" value="IPNS-like_sf"/>
</dbReference>
<sequence>MPPAKEEKEYTIKLSPDQVSTYLNEGILVVPNILTPLQLERTKIGFTNTLKYHKIDPNHLKETGCNLRSLSSTNGSGGVLDIFYPQWKMLNIVTNKCLFDVTRQLWEASLCHNGESEGEMMTINYHKQQTEGKPDANDAEDEEEEEDSYHKWHPFGPFDCRRGYACIDRIGYRLPTTLAEEIGNEIYLTKLQKNNQHNQPQSANRPVKKKYIDNSTSTITTTISKKQRKKLKANSIQRSLTPHLDCCPKMYNSTYDINNQPKKKWRPIQCFVALTTNDTQNTGGFEACSKFHLKFHEWSKTPTSIGATVATISSGDDSIKTMMAPSPCIGEYTHIRPKEDAEIYKRMKHIPVPEGGAVFWDNRIPHANSYVHDGDEPRMVVYASFLPDVECNRVYVEKQLEDWRNWKRPRDMWIEVDDDDDKKKGGKNSSSSNKCIGSDCGNKAKNIEDDEEKTHLKESKSDEEENIKMREEEFTPIGRKIMGIDPW</sequence>
<dbReference type="PANTHER" id="PTHR31630:SF8">
    <property type="entry name" value="JMJC DOMAIN-CONTAINING PROTEIN"/>
    <property type="match status" value="1"/>
</dbReference>
<accession>A0A7S1ZR05</accession>
<dbReference type="SUPFAM" id="SSF51197">
    <property type="entry name" value="Clavaminate synthase-like"/>
    <property type="match status" value="1"/>
</dbReference>
<name>A0A7S1ZR05_9STRA</name>
<feature type="compositionally biased region" description="Basic and acidic residues" evidence="1">
    <location>
        <begin position="452"/>
        <end position="473"/>
    </location>
</feature>
<organism evidence="2">
    <name type="scientific">Ditylum brightwellii</name>
    <dbReference type="NCBI Taxonomy" id="49249"/>
    <lineage>
        <taxon>Eukaryota</taxon>
        <taxon>Sar</taxon>
        <taxon>Stramenopiles</taxon>
        <taxon>Ochrophyta</taxon>
        <taxon>Bacillariophyta</taxon>
        <taxon>Mediophyceae</taxon>
        <taxon>Lithodesmiophycidae</taxon>
        <taxon>Lithodesmiales</taxon>
        <taxon>Lithodesmiaceae</taxon>
        <taxon>Ditylum</taxon>
    </lineage>
</organism>
<reference evidence="2" key="1">
    <citation type="submission" date="2021-01" db="EMBL/GenBank/DDBJ databases">
        <authorList>
            <person name="Corre E."/>
            <person name="Pelletier E."/>
            <person name="Niang G."/>
            <person name="Scheremetjew M."/>
            <person name="Finn R."/>
            <person name="Kale V."/>
            <person name="Holt S."/>
            <person name="Cochrane G."/>
            <person name="Meng A."/>
            <person name="Brown T."/>
            <person name="Cohen L."/>
        </authorList>
    </citation>
    <scope>NUCLEOTIDE SEQUENCE</scope>
    <source>
        <strain evidence="2">Pop2</strain>
    </source>
</reference>
<dbReference type="AlphaFoldDB" id="A0A7S1ZR05"/>
<protein>
    <recommendedName>
        <fullName evidence="3">Phytanoyl-CoA dioxygenase</fullName>
    </recommendedName>
</protein>
<dbReference type="PANTHER" id="PTHR31630">
    <property type="entry name" value="PHYTANOYL-COA DIOXYGENASE-RELATED-RELATED"/>
    <property type="match status" value="1"/>
</dbReference>
<feature type="region of interest" description="Disordered" evidence="1">
    <location>
        <begin position="128"/>
        <end position="150"/>
    </location>
</feature>
<feature type="compositionally biased region" description="Acidic residues" evidence="1">
    <location>
        <begin position="137"/>
        <end position="147"/>
    </location>
</feature>
<dbReference type="Gene3D" id="2.60.120.330">
    <property type="entry name" value="B-lactam Antibiotic, Isopenicillin N Synthase, Chain"/>
    <property type="match status" value="1"/>
</dbReference>
<proteinExistence type="predicted"/>